<dbReference type="GO" id="GO:0046872">
    <property type="term" value="F:metal ion binding"/>
    <property type="evidence" value="ECO:0007669"/>
    <property type="project" value="UniProtKB-KW"/>
</dbReference>
<protein>
    <recommendedName>
        <fullName evidence="5">Putative nuclease HARBI1</fullName>
    </recommendedName>
    <alternativeName>
        <fullName evidence="11">Harbinger transposase-derived nuclease</fullName>
    </alternativeName>
</protein>
<evidence type="ECO:0000256" key="5">
    <source>
        <dbReference type="ARBA" id="ARBA00015519"/>
    </source>
</evidence>
<dbReference type="RefSeq" id="XP_029348058.1">
    <property type="nucleotide sequence ID" value="XM_029492198.1"/>
</dbReference>
<evidence type="ECO:0000256" key="12">
    <source>
        <dbReference type="ARBA" id="ARBA00045850"/>
    </source>
</evidence>
<comment type="similarity">
    <text evidence="4">Belongs to the HARBI1 family.</text>
</comment>
<evidence type="ECO:0000256" key="11">
    <source>
        <dbReference type="ARBA" id="ARBA00030126"/>
    </source>
</evidence>
<dbReference type="Proteomes" id="UP000007819">
    <property type="component" value="Unassembled WGS sequence"/>
</dbReference>
<dbReference type="Pfam" id="PF13359">
    <property type="entry name" value="DDE_Tnp_4"/>
    <property type="match status" value="1"/>
</dbReference>
<name>A0A8R2NTT4_ACYPI</name>
<dbReference type="KEGG" id="api:115034770"/>
<dbReference type="GeneID" id="115034770"/>
<evidence type="ECO:0000313" key="16">
    <source>
        <dbReference type="Proteomes" id="UP000007819"/>
    </source>
</evidence>
<evidence type="ECO:0000256" key="6">
    <source>
        <dbReference type="ARBA" id="ARBA00022490"/>
    </source>
</evidence>
<keyword evidence="7" id="KW-0540">Nuclease</keyword>
<reference evidence="15" key="2">
    <citation type="submission" date="2022-06" db="UniProtKB">
        <authorList>
            <consortium name="EnsemblMetazoa"/>
        </authorList>
    </citation>
    <scope>IDENTIFICATION</scope>
</reference>
<comment type="subcellular location">
    <subcellularLocation>
        <location evidence="3">Cytoplasm</location>
    </subcellularLocation>
    <subcellularLocation>
        <location evidence="2">Nucleus</location>
    </subcellularLocation>
</comment>
<dbReference type="InterPro" id="IPR045249">
    <property type="entry name" value="HARBI1-like"/>
</dbReference>
<dbReference type="EnsemblMetazoa" id="XM_029492198.1">
    <property type="protein sequence ID" value="XP_029348058.1"/>
    <property type="gene ID" value="LOC115034770"/>
</dbReference>
<evidence type="ECO:0000256" key="9">
    <source>
        <dbReference type="ARBA" id="ARBA00022801"/>
    </source>
</evidence>
<evidence type="ECO:0000259" key="14">
    <source>
        <dbReference type="Pfam" id="PF13359"/>
    </source>
</evidence>
<reference evidence="16" key="1">
    <citation type="submission" date="2010-06" db="EMBL/GenBank/DDBJ databases">
        <authorList>
            <person name="Jiang H."/>
            <person name="Abraham K."/>
            <person name="Ali S."/>
            <person name="Alsbrooks S.L."/>
            <person name="Anim B.N."/>
            <person name="Anosike U.S."/>
            <person name="Attaway T."/>
            <person name="Bandaranaike D.P."/>
            <person name="Battles P.K."/>
            <person name="Bell S.N."/>
            <person name="Bell A.V."/>
            <person name="Beltran B."/>
            <person name="Bickham C."/>
            <person name="Bustamante Y."/>
            <person name="Caleb T."/>
            <person name="Canada A."/>
            <person name="Cardenas V."/>
            <person name="Carter K."/>
            <person name="Chacko J."/>
            <person name="Chandrabose M.N."/>
            <person name="Chavez D."/>
            <person name="Chavez A."/>
            <person name="Chen L."/>
            <person name="Chu H.-S."/>
            <person name="Claassen K.J."/>
            <person name="Cockrell R."/>
            <person name="Collins M."/>
            <person name="Cooper J.A."/>
            <person name="Cree A."/>
            <person name="Curry S.M."/>
            <person name="Da Y."/>
            <person name="Dao M.D."/>
            <person name="Das B."/>
            <person name="Davila M.-L."/>
            <person name="Davy-Carroll L."/>
            <person name="Denson S."/>
            <person name="Dinh H."/>
            <person name="Ebong V.E."/>
            <person name="Edwards J.R."/>
            <person name="Egan A."/>
            <person name="El-Daye J."/>
            <person name="Escobedo L."/>
            <person name="Fernandez S."/>
            <person name="Fernando P.R."/>
            <person name="Flagg N."/>
            <person name="Forbes L.D."/>
            <person name="Fowler R.G."/>
            <person name="Fu Q."/>
            <person name="Gabisi R.A."/>
            <person name="Ganer J."/>
            <person name="Garbino Pronczuk A."/>
            <person name="Garcia R.M."/>
            <person name="Garner T."/>
            <person name="Garrett T.E."/>
            <person name="Gonzalez D.A."/>
            <person name="Hamid H."/>
            <person name="Hawkins E.S."/>
            <person name="Hirani K."/>
            <person name="Hogues M.E."/>
            <person name="Hollins B."/>
            <person name="Hsiao C.-H."/>
            <person name="Jabil R."/>
            <person name="James M.L."/>
            <person name="Jhangiani S.N."/>
            <person name="Johnson B."/>
            <person name="Johnson Q."/>
            <person name="Joshi V."/>
            <person name="Kalu J.B."/>
            <person name="Kam C."/>
            <person name="Kashfia A."/>
            <person name="Keebler J."/>
            <person name="Kisamo H."/>
            <person name="Kovar C.L."/>
            <person name="Lago L.A."/>
            <person name="Lai C.-Y."/>
            <person name="Laidlaw J."/>
            <person name="Lara F."/>
            <person name="Le T.-K."/>
            <person name="Lee S.L."/>
            <person name="Legall F.H."/>
            <person name="Lemon S.J."/>
            <person name="Lewis L.R."/>
            <person name="Li B."/>
            <person name="Liu Y."/>
            <person name="Liu Y.-S."/>
            <person name="Lopez J."/>
            <person name="Lozado R.J."/>
            <person name="Lu J."/>
            <person name="Madu R.C."/>
            <person name="Maheshwari M."/>
            <person name="Maheshwari R."/>
            <person name="Malloy K."/>
            <person name="Martinez E."/>
            <person name="Mathew T."/>
            <person name="Mercado I.C."/>
            <person name="Mercado C."/>
            <person name="Meyer B."/>
            <person name="Montgomery K."/>
            <person name="Morgan M.B."/>
            <person name="Munidasa M."/>
            <person name="Nazareth L.V."/>
            <person name="Nelson J."/>
            <person name="Ng B.M."/>
            <person name="Nguyen N.B."/>
            <person name="Nguyen P.Q."/>
            <person name="Nguyen T."/>
            <person name="Obregon M."/>
            <person name="Okwuonu G.O."/>
            <person name="Onwere C.G."/>
            <person name="Orozco G."/>
            <person name="Parra A."/>
            <person name="Patel S."/>
            <person name="Patil S."/>
            <person name="Perez A."/>
            <person name="Perez Y."/>
            <person name="Pham C."/>
            <person name="Primus E.L."/>
            <person name="Pu L.-L."/>
            <person name="Puazo M."/>
            <person name="Qin X."/>
            <person name="Quiroz J.B."/>
            <person name="Reese J."/>
            <person name="Richards S."/>
            <person name="Rives C.M."/>
            <person name="Robberts R."/>
            <person name="Ruiz S.J."/>
            <person name="Ruiz M.J."/>
            <person name="Santibanez J."/>
            <person name="Schneider B.W."/>
            <person name="Sisson I."/>
            <person name="Smith M."/>
            <person name="Sodergren E."/>
            <person name="Song X.-Z."/>
            <person name="Song B.B."/>
            <person name="Summersgill H."/>
            <person name="Thelus R."/>
            <person name="Thornton R.D."/>
            <person name="Trejos Z.Y."/>
            <person name="Usmani K."/>
            <person name="Vattathil S."/>
            <person name="Villasana D."/>
            <person name="Walker D.L."/>
            <person name="Wang S."/>
            <person name="Wang K."/>
            <person name="White C.S."/>
            <person name="Williams A.C."/>
            <person name="Williamson J."/>
            <person name="Wilson K."/>
            <person name="Woghiren I.O."/>
            <person name="Woodworth J.R."/>
            <person name="Worley K.C."/>
            <person name="Wright R.A."/>
            <person name="Wu W."/>
            <person name="Young L."/>
            <person name="Zhang L."/>
            <person name="Zhang J."/>
            <person name="Zhu Y."/>
            <person name="Muzny D.M."/>
            <person name="Weinstock G."/>
            <person name="Gibbs R.A."/>
        </authorList>
    </citation>
    <scope>NUCLEOTIDE SEQUENCE [LARGE SCALE GENOMIC DNA]</scope>
    <source>
        <strain evidence="16">LSR1</strain>
    </source>
</reference>
<evidence type="ECO:0000256" key="8">
    <source>
        <dbReference type="ARBA" id="ARBA00022723"/>
    </source>
</evidence>
<comment type="function">
    <text evidence="12">Transposase-derived protein that may have nuclease activity. Does not have transposase activity.</text>
</comment>
<accession>A0A8R2NTT4</accession>
<feature type="domain" description="DDE Tnp4" evidence="14">
    <location>
        <begin position="228"/>
        <end position="346"/>
    </location>
</feature>
<dbReference type="PANTHER" id="PTHR22930:SF289">
    <property type="entry name" value="DDE TNP4 DOMAIN-CONTAINING PROTEIN-RELATED"/>
    <property type="match status" value="1"/>
</dbReference>
<keyword evidence="8" id="KW-0479">Metal-binding</keyword>
<evidence type="ECO:0000256" key="3">
    <source>
        <dbReference type="ARBA" id="ARBA00004496"/>
    </source>
</evidence>
<dbReference type="GO" id="GO:0005737">
    <property type="term" value="C:cytoplasm"/>
    <property type="evidence" value="ECO:0007669"/>
    <property type="project" value="UniProtKB-SubCell"/>
</dbReference>
<keyword evidence="16" id="KW-1185">Reference proteome</keyword>
<evidence type="ECO:0000256" key="1">
    <source>
        <dbReference type="ARBA" id="ARBA00001968"/>
    </source>
</evidence>
<evidence type="ECO:0000313" key="15">
    <source>
        <dbReference type="EnsemblMetazoa" id="XP_029348058.1"/>
    </source>
</evidence>
<sequence length="347" mass="39783">MEIGLENDSNINDDNALTDISELSEISASVLRRGKVIGIQPTSRSRIISQIKTGVKRIQAGRSSNSEMPSRKRSSSSSDESDDNNMLFDILINLPSPRRFRVRSNPLEDYDDFDFKIRFKLSKETFMILLHMIGENIEHKTLRNFSLSAEVQILIALRYYATGTFQAVLGDHIHVHKATVCRIVKRVSLQIAQLRPQYIQFPNNTVQLQQIQARFYKLHGFPRVIGAIDCTHIRIQSPKNDIGEKFRNRKGYFSLNIQAICDSQLKIMNIVARWPRSVHDSTIFDNSFIRAKFENNEFGNTFLLGDGGYPCRSYLLTPLLNPRTDAERKYQKAQIGTRNVVERLFGV</sequence>
<dbReference type="InterPro" id="IPR026103">
    <property type="entry name" value="HARBI1_animal"/>
</dbReference>
<keyword evidence="10" id="KW-0539">Nucleus</keyword>
<comment type="cofactor">
    <cofactor evidence="1">
        <name>a divalent metal cation</name>
        <dbReference type="ChEBI" id="CHEBI:60240"/>
    </cofactor>
</comment>
<evidence type="ECO:0000256" key="4">
    <source>
        <dbReference type="ARBA" id="ARBA00006958"/>
    </source>
</evidence>
<dbReference type="PANTHER" id="PTHR22930">
    <property type="match status" value="1"/>
</dbReference>
<organism evidence="15 16">
    <name type="scientific">Acyrthosiphon pisum</name>
    <name type="common">Pea aphid</name>
    <dbReference type="NCBI Taxonomy" id="7029"/>
    <lineage>
        <taxon>Eukaryota</taxon>
        <taxon>Metazoa</taxon>
        <taxon>Ecdysozoa</taxon>
        <taxon>Arthropoda</taxon>
        <taxon>Hexapoda</taxon>
        <taxon>Insecta</taxon>
        <taxon>Pterygota</taxon>
        <taxon>Neoptera</taxon>
        <taxon>Paraneoptera</taxon>
        <taxon>Hemiptera</taxon>
        <taxon>Sternorrhyncha</taxon>
        <taxon>Aphidomorpha</taxon>
        <taxon>Aphidoidea</taxon>
        <taxon>Aphididae</taxon>
        <taxon>Macrosiphini</taxon>
        <taxon>Acyrthosiphon</taxon>
    </lineage>
</organism>
<proteinExistence type="inferred from homology"/>
<dbReference type="GO" id="GO:0005634">
    <property type="term" value="C:nucleus"/>
    <property type="evidence" value="ECO:0007669"/>
    <property type="project" value="UniProtKB-SubCell"/>
</dbReference>
<dbReference type="AlphaFoldDB" id="A0A8R2NTT4"/>
<dbReference type="GO" id="GO:0004518">
    <property type="term" value="F:nuclease activity"/>
    <property type="evidence" value="ECO:0007669"/>
    <property type="project" value="UniProtKB-KW"/>
</dbReference>
<evidence type="ECO:0000256" key="7">
    <source>
        <dbReference type="ARBA" id="ARBA00022722"/>
    </source>
</evidence>
<evidence type="ECO:0000256" key="10">
    <source>
        <dbReference type="ARBA" id="ARBA00023242"/>
    </source>
</evidence>
<dbReference type="OrthoDB" id="6585180at2759"/>
<keyword evidence="6" id="KW-0963">Cytoplasm</keyword>
<evidence type="ECO:0000256" key="13">
    <source>
        <dbReference type="SAM" id="MobiDB-lite"/>
    </source>
</evidence>
<evidence type="ECO:0000256" key="2">
    <source>
        <dbReference type="ARBA" id="ARBA00004123"/>
    </source>
</evidence>
<keyword evidence="9" id="KW-0378">Hydrolase</keyword>
<dbReference type="InterPro" id="IPR027806">
    <property type="entry name" value="HARBI1_dom"/>
</dbReference>
<dbReference type="PRINTS" id="PR02086">
    <property type="entry name" value="PUTNUCHARBI1"/>
</dbReference>
<feature type="region of interest" description="Disordered" evidence="13">
    <location>
        <begin position="56"/>
        <end position="82"/>
    </location>
</feature>
<dbReference type="GO" id="GO:0016787">
    <property type="term" value="F:hydrolase activity"/>
    <property type="evidence" value="ECO:0007669"/>
    <property type="project" value="UniProtKB-KW"/>
</dbReference>